<dbReference type="AlphaFoldDB" id="A0A645BCB5"/>
<name>A0A645BCB5_9ZZZZ</name>
<proteinExistence type="predicted"/>
<organism evidence="1">
    <name type="scientific">bioreactor metagenome</name>
    <dbReference type="NCBI Taxonomy" id="1076179"/>
    <lineage>
        <taxon>unclassified sequences</taxon>
        <taxon>metagenomes</taxon>
        <taxon>ecological metagenomes</taxon>
    </lineage>
</organism>
<evidence type="ECO:0000313" key="1">
    <source>
        <dbReference type="EMBL" id="MPM59354.1"/>
    </source>
</evidence>
<dbReference type="InterPro" id="IPR043129">
    <property type="entry name" value="ATPase_NBD"/>
</dbReference>
<gene>
    <name evidence="1" type="ORF">SDC9_106194</name>
</gene>
<dbReference type="SUPFAM" id="SSF53067">
    <property type="entry name" value="Actin-like ATPase domain"/>
    <property type="match status" value="1"/>
</dbReference>
<evidence type="ECO:0008006" key="2">
    <source>
        <dbReference type="Google" id="ProtNLM"/>
    </source>
</evidence>
<dbReference type="Gene3D" id="1.10.720.160">
    <property type="match status" value="1"/>
</dbReference>
<dbReference type="EMBL" id="VSSQ01017248">
    <property type="protein sequence ID" value="MPM59354.1"/>
    <property type="molecule type" value="Genomic_DNA"/>
</dbReference>
<dbReference type="Gene3D" id="3.30.420.40">
    <property type="match status" value="1"/>
</dbReference>
<reference evidence="1" key="1">
    <citation type="submission" date="2019-08" db="EMBL/GenBank/DDBJ databases">
        <authorList>
            <person name="Kucharzyk K."/>
            <person name="Murdoch R.W."/>
            <person name="Higgins S."/>
            <person name="Loffler F."/>
        </authorList>
    </citation>
    <scope>NUCLEOTIDE SEQUENCE</scope>
</reference>
<accession>A0A645BCB5</accession>
<protein>
    <recommendedName>
        <fullName evidence="2">ATPase BadF/BadG/BcrA/BcrD type domain-containing protein</fullName>
    </recommendedName>
</protein>
<sequence length="90" mass="10476">MPNRFLASVCPFIKENIQEKSIHDLVYNAFADFFRKNVMQYDYRNYKVSFAGSVAYHFKDILMEVASGFEIEVGTIVQSPMEGLINYYSK</sequence>
<comment type="caution">
    <text evidence="1">The sequence shown here is derived from an EMBL/GenBank/DDBJ whole genome shotgun (WGS) entry which is preliminary data.</text>
</comment>